<keyword evidence="6" id="KW-1185">Reference proteome</keyword>
<dbReference type="Pfam" id="PF12833">
    <property type="entry name" value="HTH_18"/>
    <property type="match status" value="1"/>
</dbReference>
<evidence type="ECO:0000256" key="2">
    <source>
        <dbReference type="ARBA" id="ARBA00023125"/>
    </source>
</evidence>
<dbReference type="PANTHER" id="PTHR46796">
    <property type="entry name" value="HTH-TYPE TRANSCRIPTIONAL ACTIVATOR RHAS-RELATED"/>
    <property type="match status" value="1"/>
</dbReference>
<accession>A0ABY6CDG5</accession>
<dbReference type="InterPro" id="IPR009057">
    <property type="entry name" value="Homeodomain-like_sf"/>
</dbReference>
<dbReference type="PANTHER" id="PTHR46796:SF14">
    <property type="entry name" value="TRANSCRIPTIONAL REGULATORY PROTEIN"/>
    <property type="match status" value="1"/>
</dbReference>
<dbReference type="SMART" id="SM00342">
    <property type="entry name" value="HTH_ARAC"/>
    <property type="match status" value="1"/>
</dbReference>
<gene>
    <name evidence="5" type="ORF">N8A98_03520</name>
</gene>
<evidence type="ECO:0000256" key="1">
    <source>
        <dbReference type="ARBA" id="ARBA00023015"/>
    </source>
</evidence>
<reference evidence="5 6" key="1">
    <citation type="submission" date="2022-09" db="EMBL/GenBank/DDBJ databases">
        <title>Interaction between co-microsymbionts with complementary sets of symbiotic genes in legume-rhizobium systems.</title>
        <authorList>
            <person name="Safronova V."/>
            <person name="Sazanova A."/>
            <person name="Afonin A."/>
            <person name="Chirak E."/>
        </authorList>
    </citation>
    <scope>NUCLEOTIDE SEQUENCE [LARGE SCALE GENOMIC DNA]</scope>
    <source>
        <strain evidence="5 6">A18/4-1</strain>
    </source>
</reference>
<proteinExistence type="predicted"/>
<keyword evidence="3" id="KW-0804">Transcription</keyword>
<sequence>MLHDSDEARRRLGVDQGAPAGDILRPIPIEAGPRVTTFRGGAVHSIRAPGSQTFSADAHFIGVMLAPSANMAAAFGGDKVRHFDAPTGMIVVSPANVDSRSSWASTKENAIIAIRPESLLELAAHEADLGKVELFSPPFGTVDQEALRMARLLKAELTERVTPNELYVDSLVTLFGMHVLRNYSDTTKLSAGTRIGGLSPQNARRVQEFLHANFVAPMSVAELAAVCNLSPSHFIHGFTRTFGRPPHQYVLNLRLDFAETLLRKGNMKIEEVAHYSGFSSQSHLTSAMRRYRGRTPAQVRTSR</sequence>
<dbReference type="InterPro" id="IPR050204">
    <property type="entry name" value="AraC_XylS_family_regulators"/>
</dbReference>
<name>A0ABY6CDG5_9HYPH</name>
<evidence type="ECO:0000313" key="6">
    <source>
        <dbReference type="Proteomes" id="UP001061862"/>
    </source>
</evidence>
<dbReference type="RefSeq" id="WP_262169203.1">
    <property type="nucleotide sequence ID" value="NZ_CP104965.1"/>
</dbReference>
<evidence type="ECO:0000313" key="5">
    <source>
        <dbReference type="EMBL" id="UXN70280.1"/>
    </source>
</evidence>
<dbReference type="SUPFAM" id="SSF46689">
    <property type="entry name" value="Homeodomain-like"/>
    <property type="match status" value="2"/>
</dbReference>
<dbReference type="Gene3D" id="1.10.10.60">
    <property type="entry name" value="Homeodomain-like"/>
    <property type="match status" value="2"/>
</dbReference>
<feature type="domain" description="HTH araC/xylS-type" evidence="4">
    <location>
        <begin position="204"/>
        <end position="302"/>
    </location>
</feature>
<keyword evidence="1" id="KW-0805">Transcription regulation</keyword>
<dbReference type="InterPro" id="IPR018060">
    <property type="entry name" value="HTH_AraC"/>
</dbReference>
<dbReference type="EMBL" id="CP104965">
    <property type="protein sequence ID" value="UXN70280.1"/>
    <property type="molecule type" value="Genomic_DNA"/>
</dbReference>
<dbReference type="Proteomes" id="UP001061862">
    <property type="component" value="Chromosome"/>
</dbReference>
<keyword evidence="2" id="KW-0238">DNA-binding</keyword>
<protein>
    <submittedName>
        <fullName evidence="5">AraC family transcriptional regulator</fullName>
    </submittedName>
</protein>
<evidence type="ECO:0000259" key="4">
    <source>
        <dbReference type="PROSITE" id="PS01124"/>
    </source>
</evidence>
<dbReference type="PROSITE" id="PS01124">
    <property type="entry name" value="HTH_ARAC_FAMILY_2"/>
    <property type="match status" value="1"/>
</dbReference>
<evidence type="ECO:0000256" key="3">
    <source>
        <dbReference type="ARBA" id="ARBA00023163"/>
    </source>
</evidence>
<organism evidence="5 6">
    <name type="scientific">Devosia neptuniae</name>
    <dbReference type="NCBI Taxonomy" id="191302"/>
    <lineage>
        <taxon>Bacteria</taxon>
        <taxon>Pseudomonadati</taxon>
        <taxon>Pseudomonadota</taxon>
        <taxon>Alphaproteobacteria</taxon>
        <taxon>Hyphomicrobiales</taxon>
        <taxon>Devosiaceae</taxon>
        <taxon>Devosia</taxon>
    </lineage>
</organism>